<name>A0A0G7ZLZ7_9MOLU</name>
<dbReference type="SUPFAM" id="SSF88659">
    <property type="entry name" value="Sigma3 and sigma4 domains of RNA polymerase sigma factors"/>
    <property type="match status" value="1"/>
</dbReference>
<dbReference type="Proteomes" id="UP000242141">
    <property type="component" value="Unassembled WGS sequence"/>
</dbReference>
<dbReference type="Gene3D" id="1.10.10.10">
    <property type="entry name" value="Winged helix-like DNA-binding domain superfamily/Winged helix DNA-binding domain"/>
    <property type="match status" value="1"/>
</dbReference>
<sequence>MKDFFYNNKKNNLNFLYVKKINENWSRNKKIIYLHLNYNLSLNGISQEFGLTKERIRQILIKFVSNFKDQEKEEFFFDFYVNRKKFKFVSNFFKKELNNYKKTLEREIESISFIFKWNGNLFKVIEKSLILKSNLKYFLKTNNYFKLNISEFTDKFILPFWKQFEFKDIMARKDKVDIIAKAYFKPYVKYKINEIILTYNQYFPKLSRRAIEGMLFNYNEIFSLSAGKYMISYYKDQKEFLYFSNIADLIYERVNDFFLNDENIICDISKFKEENDFHYPFLNEHHYYFFAKKYSKKFSNKFDSFRSPIIFKKEEKLNISGKDIQILFKKQINSFLEEENLYNKWIDKDYFLKNIHDKYGIKDYYFFQKIHLFNIDKILGNRYEKGKIKFKKNY</sequence>
<dbReference type="AlphaFoldDB" id="A0A0G7ZLZ7"/>
<evidence type="ECO:0000313" key="1">
    <source>
        <dbReference type="EMBL" id="CRX37207.1"/>
    </source>
</evidence>
<keyword evidence="2" id="KW-1185">Reference proteome</keyword>
<protein>
    <submittedName>
        <fullName evidence="1">| / Sigma70, region containing protein / 78375:79556 Forward</fullName>
    </submittedName>
</protein>
<gene>
    <name evidence="1" type="ORF">HEPPS_04330</name>
</gene>
<dbReference type="InterPro" id="IPR013324">
    <property type="entry name" value="RNA_pol_sigma_r3/r4-like"/>
</dbReference>
<dbReference type="InterPro" id="IPR036388">
    <property type="entry name" value="WH-like_DNA-bd_sf"/>
</dbReference>
<dbReference type="EMBL" id="CWGI01000001">
    <property type="protein sequence ID" value="CRX37207.1"/>
    <property type="molecule type" value="Genomic_DNA"/>
</dbReference>
<organism evidence="1 2">
    <name type="scientific">Candidatus Hepatoplasma crinochetorum</name>
    <dbReference type="NCBI Taxonomy" id="295596"/>
    <lineage>
        <taxon>Bacteria</taxon>
        <taxon>Bacillati</taxon>
        <taxon>Mycoplasmatota</taxon>
        <taxon>Mollicutes</taxon>
        <taxon>Candidatus Hepatoplasmataceae</taxon>
        <taxon>Candidatus Hepatoplasma</taxon>
    </lineage>
</organism>
<proteinExistence type="predicted"/>
<evidence type="ECO:0000313" key="2">
    <source>
        <dbReference type="Proteomes" id="UP000242141"/>
    </source>
</evidence>
<accession>A0A0G7ZLZ7</accession>
<reference evidence="2" key="1">
    <citation type="submission" date="2015-05" db="EMBL/GenBank/DDBJ databases">
        <authorList>
            <person name="Collingro A."/>
        </authorList>
    </citation>
    <scope>NUCLEOTIDE SEQUENCE [LARGE SCALE GENOMIC DNA]</scope>
    <source>
        <strain evidence="2">Ps</strain>
    </source>
</reference>